<reference evidence="1" key="1">
    <citation type="submission" date="2020-08" db="EMBL/GenBank/DDBJ databases">
        <title>Multicomponent nature underlies the extraordinary mechanical properties of spider dragline silk.</title>
        <authorList>
            <person name="Kono N."/>
            <person name="Nakamura H."/>
            <person name="Mori M."/>
            <person name="Yoshida Y."/>
            <person name="Ohtoshi R."/>
            <person name="Malay A.D."/>
            <person name="Moran D.A.P."/>
            <person name="Tomita M."/>
            <person name="Numata K."/>
            <person name="Arakawa K."/>
        </authorList>
    </citation>
    <scope>NUCLEOTIDE SEQUENCE</scope>
</reference>
<dbReference type="EMBL" id="BMAW01107029">
    <property type="protein sequence ID" value="GFT27203.1"/>
    <property type="molecule type" value="Genomic_DNA"/>
</dbReference>
<keyword evidence="2" id="KW-1185">Reference proteome</keyword>
<dbReference type="AlphaFoldDB" id="A0A8X6NRA0"/>
<comment type="caution">
    <text evidence="1">The sequence shown here is derived from an EMBL/GenBank/DDBJ whole genome shotgun (WGS) entry which is preliminary data.</text>
</comment>
<organism evidence="1 2">
    <name type="scientific">Nephila pilipes</name>
    <name type="common">Giant wood spider</name>
    <name type="synonym">Nephila maculata</name>
    <dbReference type="NCBI Taxonomy" id="299642"/>
    <lineage>
        <taxon>Eukaryota</taxon>
        <taxon>Metazoa</taxon>
        <taxon>Ecdysozoa</taxon>
        <taxon>Arthropoda</taxon>
        <taxon>Chelicerata</taxon>
        <taxon>Arachnida</taxon>
        <taxon>Araneae</taxon>
        <taxon>Araneomorphae</taxon>
        <taxon>Entelegynae</taxon>
        <taxon>Araneoidea</taxon>
        <taxon>Nephilidae</taxon>
        <taxon>Nephila</taxon>
    </lineage>
</organism>
<evidence type="ECO:0000313" key="1">
    <source>
        <dbReference type="EMBL" id="GFT27203.1"/>
    </source>
</evidence>
<proteinExistence type="predicted"/>
<gene>
    <name evidence="1" type="ORF">NPIL_518531</name>
</gene>
<accession>A0A8X6NRA0</accession>
<name>A0A8X6NRA0_NEPPI</name>
<evidence type="ECO:0000313" key="2">
    <source>
        <dbReference type="Proteomes" id="UP000887013"/>
    </source>
</evidence>
<dbReference type="Proteomes" id="UP000887013">
    <property type="component" value="Unassembled WGS sequence"/>
</dbReference>
<sequence>MSSSLLLARSQKPIAVAFLLEDNYWLSLQKHALMEFSDFRQSNKRYNPRRWFLHTENAVLETDRLFDGNIWRAQRIILKLYPHKLQSNHELKSDNSLTQKDFVNGYQGTASTTDTTHRYSYARWSIAAYRYTCLTPFLHNIWRRSFYQSILSTPMASQFS</sequence>
<protein>
    <submittedName>
        <fullName evidence="1">Uncharacterized protein</fullName>
    </submittedName>
</protein>